<dbReference type="PROSITE" id="PS00123">
    <property type="entry name" value="ALKALINE_PHOSPHATASE"/>
    <property type="match status" value="1"/>
</dbReference>
<evidence type="ECO:0000256" key="9">
    <source>
        <dbReference type="ARBA" id="ARBA00022833"/>
    </source>
</evidence>
<accession>A0A224XEP7</accession>
<comment type="cofactor">
    <cofactor evidence="15">
        <name>Zn(2+)</name>
        <dbReference type="ChEBI" id="CHEBI:29105"/>
    </cofactor>
    <text evidence="15">Binds 2 Zn(2+) ions.</text>
</comment>
<keyword evidence="18" id="KW-0732">Signal</keyword>
<feature type="signal peptide" evidence="18">
    <location>
        <begin position="1"/>
        <end position="24"/>
    </location>
</feature>
<dbReference type="SUPFAM" id="SSF53649">
    <property type="entry name" value="Alkaline phosphatase-like"/>
    <property type="match status" value="1"/>
</dbReference>
<feature type="binding site" evidence="15">
    <location>
        <position position="340"/>
    </location>
    <ligand>
        <name>Zn(2+)</name>
        <dbReference type="ChEBI" id="CHEBI:29105"/>
        <label>2</label>
    </ligand>
</feature>
<dbReference type="CDD" id="cd16012">
    <property type="entry name" value="ALP"/>
    <property type="match status" value="1"/>
</dbReference>
<feature type="active site" description="Phosphoserine intermediate" evidence="14">
    <location>
        <position position="107"/>
    </location>
</feature>
<dbReference type="Gene3D" id="3.40.720.10">
    <property type="entry name" value="Alkaline Phosphatase, subunit A"/>
    <property type="match status" value="1"/>
</dbReference>
<evidence type="ECO:0000256" key="18">
    <source>
        <dbReference type="SAM" id="SignalP"/>
    </source>
</evidence>
<feature type="binding site" evidence="15">
    <location>
        <position position="172"/>
    </location>
    <ligand>
        <name>Mg(2+)</name>
        <dbReference type="ChEBI" id="CHEBI:18420"/>
    </ligand>
</feature>
<dbReference type="AlphaFoldDB" id="A0A224XEP7"/>
<keyword evidence="8 17" id="KW-0378">Hydrolase</keyword>
<keyword evidence="6" id="KW-0336">GPI-anchor</keyword>
<dbReference type="FunFam" id="3.40.720.10:FF:000008">
    <property type="entry name" value="Alkaline phosphatase"/>
    <property type="match status" value="1"/>
</dbReference>
<dbReference type="EMBL" id="GFTR01006952">
    <property type="protein sequence ID" value="JAW09474.1"/>
    <property type="molecule type" value="Transcribed_RNA"/>
</dbReference>
<name>A0A224XEP7_9HEMI</name>
<evidence type="ECO:0000256" key="14">
    <source>
        <dbReference type="PIRSR" id="PIRSR601952-1"/>
    </source>
</evidence>
<feature type="binding site" evidence="15">
    <location>
        <position position="331"/>
    </location>
    <ligand>
        <name>Mg(2+)</name>
        <dbReference type="ChEBI" id="CHEBI:18420"/>
    </ligand>
</feature>
<comment type="similarity">
    <text evidence="2 16">Belongs to the alkaline phosphatase family.</text>
</comment>
<evidence type="ECO:0000256" key="15">
    <source>
        <dbReference type="PIRSR" id="PIRSR601952-2"/>
    </source>
</evidence>
<dbReference type="PANTHER" id="PTHR11596:SF5">
    <property type="entry name" value="ALKALINE PHOSPHATASE"/>
    <property type="match status" value="1"/>
</dbReference>
<dbReference type="InterPro" id="IPR017850">
    <property type="entry name" value="Alkaline_phosphatase_core_sf"/>
</dbReference>
<evidence type="ECO:0000313" key="19">
    <source>
        <dbReference type="EMBL" id="JAW09474.1"/>
    </source>
</evidence>
<keyword evidence="4" id="KW-1003">Cell membrane</keyword>
<dbReference type="InterPro" id="IPR018299">
    <property type="entry name" value="Alkaline_phosphatase_AS"/>
</dbReference>
<keyword evidence="7 15" id="KW-0479">Metal-binding</keyword>
<dbReference type="GO" id="GO:0046872">
    <property type="term" value="F:metal ion binding"/>
    <property type="evidence" value="ECO:0007669"/>
    <property type="project" value="UniProtKB-KW"/>
</dbReference>
<comment type="cofactor">
    <cofactor evidence="15">
        <name>Mg(2+)</name>
        <dbReference type="ChEBI" id="CHEBI:18420"/>
    </cofactor>
    <text evidence="15">Binds 1 Mg(2+) ion.</text>
</comment>
<dbReference type="PANTHER" id="PTHR11596">
    <property type="entry name" value="ALKALINE PHOSPHATASE"/>
    <property type="match status" value="1"/>
</dbReference>
<dbReference type="Pfam" id="PF00245">
    <property type="entry name" value="Alk_phosphatase"/>
    <property type="match status" value="1"/>
</dbReference>
<evidence type="ECO:0000256" key="16">
    <source>
        <dbReference type="RuleBase" id="RU003946"/>
    </source>
</evidence>
<reference evidence="19" key="1">
    <citation type="journal article" date="2018" name="PLoS Negl. Trop. Dis.">
        <title>An insight into the salivary gland and fat body transcriptome of Panstrongylus lignarius (Hemiptera: Heteroptera), the main vector of Chagas disease in Peru.</title>
        <authorList>
            <person name="Nevoa J.C."/>
            <person name="Mendes M.T."/>
            <person name="da Silva M.V."/>
            <person name="Soares S.C."/>
            <person name="Oliveira C.J.F."/>
            <person name="Ribeiro J.M.C."/>
        </authorList>
    </citation>
    <scope>NUCLEOTIDE SEQUENCE</scope>
</reference>
<evidence type="ECO:0000256" key="1">
    <source>
        <dbReference type="ARBA" id="ARBA00004609"/>
    </source>
</evidence>
<evidence type="ECO:0000256" key="3">
    <source>
        <dbReference type="ARBA" id="ARBA00012647"/>
    </source>
</evidence>
<sequence length="525" mass="56958">MSPRTLVLVATQAVLLLSIRTLTAQDLSSKEYWMKAGRQELAKSLEREANTGVARNVIIFVGDGMGPNTVTASRIYKAGETGHLSFEQFPYIGLLKTYIVDKQVPDSAATATSMFCGIKNNYETAGVDASVRFGDCPASLKKEAKLDSITTWAQEAGKATGFVTTTRVTHATPSALYAHTASRKWECEADMPANATACKDIARQLIEDLPGKDLNVIMGGGMQTLRSNSSTTPADPWTCSRRDGRDLIEAWIKDKSSKGSKIFATPTNTRQLLQVDTSYTQYLLGIFAPGHLPFEYARDKSPDGVPSLEQMTTTAIKVLNNNNNGFVLMVEGGMIDQAHHRGHARIALHETVALSDAVRGTLSLLDELRIRDETLVIVTSDHTHALSISGYPARGANILGVAGKSRIDGVPYTTLSYAVSGPDNYHYSVVDGKVVREDPSKVDTLDFKYSQQAAILSHESYHGGGEVVVYATGPMAHLFHTLHEQTYVATVIAYASKIGYYNSSTFASTSSIAVLATSLILLYIR</sequence>
<feature type="binding site" evidence="15">
    <location>
        <position position="63"/>
    </location>
    <ligand>
        <name>Zn(2+)</name>
        <dbReference type="ChEBI" id="CHEBI:29105"/>
        <label>2</label>
    </ligand>
</feature>
<dbReference type="SMART" id="SM00098">
    <property type="entry name" value="alkPPc"/>
    <property type="match status" value="1"/>
</dbReference>
<evidence type="ECO:0000256" key="6">
    <source>
        <dbReference type="ARBA" id="ARBA00022622"/>
    </source>
</evidence>
<feature type="binding site" evidence="15">
    <location>
        <position position="336"/>
    </location>
    <ligand>
        <name>Zn(2+)</name>
        <dbReference type="ChEBI" id="CHEBI:29105"/>
        <label>2</label>
    </ligand>
</feature>
<protein>
    <recommendedName>
        <fullName evidence="3 17">Alkaline phosphatase</fullName>
        <ecNumber evidence="3 17">3.1.3.1</ecNumber>
    </recommendedName>
</protein>
<evidence type="ECO:0000256" key="5">
    <source>
        <dbReference type="ARBA" id="ARBA00022553"/>
    </source>
</evidence>
<evidence type="ECO:0000256" key="10">
    <source>
        <dbReference type="ARBA" id="ARBA00022842"/>
    </source>
</evidence>
<feature type="binding site" evidence="15">
    <location>
        <position position="382"/>
    </location>
    <ligand>
        <name>Zn(2+)</name>
        <dbReference type="ChEBI" id="CHEBI:29105"/>
        <label>2</label>
    </ligand>
</feature>
<keyword evidence="12" id="KW-0325">Glycoprotein</keyword>
<dbReference type="InterPro" id="IPR001952">
    <property type="entry name" value="Alkaline_phosphatase"/>
</dbReference>
<evidence type="ECO:0000256" key="2">
    <source>
        <dbReference type="ARBA" id="ARBA00005984"/>
    </source>
</evidence>
<feature type="binding site" evidence="15">
    <location>
        <position position="462"/>
    </location>
    <ligand>
        <name>Zn(2+)</name>
        <dbReference type="ChEBI" id="CHEBI:29105"/>
        <label>2</label>
    </ligand>
</feature>
<keyword evidence="11" id="KW-0472">Membrane</keyword>
<keyword evidence="13" id="KW-0449">Lipoprotein</keyword>
<feature type="binding site" evidence="15">
    <location>
        <position position="63"/>
    </location>
    <ligand>
        <name>Mg(2+)</name>
        <dbReference type="ChEBI" id="CHEBI:18420"/>
    </ligand>
</feature>
<dbReference type="EC" id="3.1.3.1" evidence="3 17"/>
<keyword evidence="5" id="KW-0597">Phosphoprotein</keyword>
<dbReference type="GO" id="GO:0005886">
    <property type="term" value="C:plasma membrane"/>
    <property type="evidence" value="ECO:0007669"/>
    <property type="project" value="UniProtKB-SubCell"/>
</dbReference>
<organism evidence="19">
    <name type="scientific">Panstrongylus lignarius</name>
    <dbReference type="NCBI Taxonomy" id="156445"/>
    <lineage>
        <taxon>Eukaryota</taxon>
        <taxon>Metazoa</taxon>
        <taxon>Ecdysozoa</taxon>
        <taxon>Arthropoda</taxon>
        <taxon>Hexapoda</taxon>
        <taxon>Insecta</taxon>
        <taxon>Pterygota</taxon>
        <taxon>Neoptera</taxon>
        <taxon>Paraneoptera</taxon>
        <taxon>Hemiptera</taxon>
        <taxon>Heteroptera</taxon>
        <taxon>Panheteroptera</taxon>
        <taxon>Cimicomorpha</taxon>
        <taxon>Reduviidae</taxon>
        <taxon>Triatominae</taxon>
        <taxon>Panstrongylus</taxon>
    </lineage>
</organism>
<dbReference type="PRINTS" id="PR00113">
    <property type="entry name" value="ALKPHPHTASE"/>
</dbReference>
<dbReference type="GO" id="GO:0098552">
    <property type="term" value="C:side of membrane"/>
    <property type="evidence" value="ECO:0007669"/>
    <property type="project" value="UniProtKB-KW"/>
</dbReference>
<evidence type="ECO:0000256" key="7">
    <source>
        <dbReference type="ARBA" id="ARBA00022723"/>
    </source>
</evidence>
<keyword evidence="10 15" id="KW-0460">Magnesium</keyword>
<dbReference type="GO" id="GO:0004035">
    <property type="term" value="F:alkaline phosphatase activity"/>
    <property type="evidence" value="ECO:0007669"/>
    <property type="project" value="UniProtKB-EC"/>
</dbReference>
<evidence type="ECO:0000256" key="17">
    <source>
        <dbReference type="RuleBase" id="RU003947"/>
    </source>
</evidence>
<comment type="catalytic activity">
    <reaction evidence="17">
        <text>a phosphate monoester + H2O = an alcohol + phosphate</text>
        <dbReference type="Rhea" id="RHEA:15017"/>
        <dbReference type="ChEBI" id="CHEBI:15377"/>
        <dbReference type="ChEBI" id="CHEBI:30879"/>
        <dbReference type="ChEBI" id="CHEBI:43474"/>
        <dbReference type="ChEBI" id="CHEBI:67140"/>
        <dbReference type="EC" id="3.1.3.1"/>
    </reaction>
</comment>
<comment type="subcellular location">
    <subcellularLocation>
        <location evidence="1">Cell membrane</location>
        <topology evidence="1">Lipid-anchor</topology>
        <topology evidence="1">GPI-anchor</topology>
    </subcellularLocation>
</comment>
<feature type="binding site" evidence="15">
    <location>
        <position position="170"/>
    </location>
    <ligand>
        <name>Mg(2+)</name>
        <dbReference type="ChEBI" id="CHEBI:18420"/>
    </ligand>
</feature>
<feature type="binding site" evidence="15">
    <location>
        <position position="381"/>
    </location>
    <ligand>
        <name>Zn(2+)</name>
        <dbReference type="ChEBI" id="CHEBI:29105"/>
        <label>2</label>
    </ligand>
</feature>
<evidence type="ECO:0000256" key="4">
    <source>
        <dbReference type="ARBA" id="ARBA00022475"/>
    </source>
</evidence>
<evidence type="ECO:0000256" key="8">
    <source>
        <dbReference type="ARBA" id="ARBA00022801"/>
    </source>
</evidence>
<proteinExistence type="inferred from homology"/>
<feature type="chain" id="PRO_5012872329" description="Alkaline phosphatase" evidence="18">
    <location>
        <begin position="25"/>
        <end position="525"/>
    </location>
</feature>
<keyword evidence="9 15" id="KW-0862">Zinc</keyword>
<evidence type="ECO:0000256" key="13">
    <source>
        <dbReference type="ARBA" id="ARBA00023288"/>
    </source>
</evidence>
<evidence type="ECO:0000256" key="12">
    <source>
        <dbReference type="ARBA" id="ARBA00023180"/>
    </source>
</evidence>
<evidence type="ECO:0000256" key="11">
    <source>
        <dbReference type="ARBA" id="ARBA00023136"/>
    </source>
</evidence>